<proteinExistence type="predicted"/>
<name>A0ABV9IA70_9DEIO</name>
<evidence type="ECO:0000313" key="2">
    <source>
        <dbReference type="EMBL" id="MFC4639206.1"/>
    </source>
</evidence>
<organism evidence="2 3">
    <name type="scientific">Deinococcus hohokamensis</name>
    <dbReference type="NCBI Taxonomy" id="309883"/>
    <lineage>
        <taxon>Bacteria</taxon>
        <taxon>Thermotogati</taxon>
        <taxon>Deinococcota</taxon>
        <taxon>Deinococci</taxon>
        <taxon>Deinococcales</taxon>
        <taxon>Deinococcaceae</taxon>
        <taxon>Deinococcus</taxon>
    </lineage>
</organism>
<protein>
    <submittedName>
        <fullName evidence="2">Uncharacterized protein</fullName>
    </submittedName>
</protein>
<feature type="transmembrane region" description="Helical" evidence="1">
    <location>
        <begin position="145"/>
        <end position="167"/>
    </location>
</feature>
<dbReference type="EMBL" id="JBHSEI010000009">
    <property type="protein sequence ID" value="MFC4639206.1"/>
    <property type="molecule type" value="Genomic_DNA"/>
</dbReference>
<feature type="transmembrane region" description="Helical" evidence="1">
    <location>
        <begin position="114"/>
        <end position="133"/>
    </location>
</feature>
<sequence length="223" mass="24626">MTPEQWLSLATHGLVPEAQRRVRAEYLAHLEDALEAGEEQAEVVSGWGDPVQAGRDLRRAHLTIQDAEHLTPGYAPSWKGFWRAQAEDALVVAVPVIFLLRDFLTGSAKPEDVGLSLSMVATLLMVGGLRWWLLSRVPLRPVPRAGLDWLLRPMSVFMVLLVVVLGWKLSQNLTAVVPLLRSELAASPELAFILAVLAFHVSRLRRALRAAQKVQAIQAGEQP</sequence>
<dbReference type="Proteomes" id="UP001595952">
    <property type="component" value="Unassembled WGS sequence"/>
</dbReference>
<comment type="caution">
    <text evidence="2">The sequence shown here is derived from an EMBL/GenBank/DDBJ whole genome shotgun (WGS) entry which is preliminary data.</text>
</comment>
<reference evidence="3" key="1">
    <citation type="journal article" date="2019" name="Int. J. Syst. Evol. Microbiol.">
        <title>The Global Catalogue of Microorganisms (GCM) 10K type strain sequencing project: providing services to taxonomists for standard genome sequencing and annotation.</title>
        <authorList>
            <consortium name="The Broad Institute Genomics Platform"/>
            <consortium name="The Broad Institute Genome Sequencing Center for Infectious Disease"/>
            <person name="Wu L."/>
            <person name="Ma J."/>
        </authorList>
    </citation>
    <scope>NUCLEOTIDE SEQUENCE [LARGE SCALE GENOMIC DNA]</scope>
    <source>
        <strain evidence="3">CCUG 55995</strain>
    </source>
</reference>
<keyword evidence="1" id="KW-1133">Transmembrane helix</keyword>
<evidence type="ECO:0000256" key="1">
    <source>
        <dbReference type="SAM" id="Phobius"/>
    </source>
</evidence>
<accession>A0ABV9IA70</accession>
<gene>
    <name evidence="2" type="ORF">ACFO0D_12765</name>
</gene>
<keyword evidence="1" id="KW-0812">Transmembrane</keyword>
<keyword evidence="1" id="KW-0472">Membrane</keyword>
<evidence type="ECO:0000313" key="3">
    <source>
        <dbReference type="Proteomes" id="UP001595952"/>
    </source>
</evidence>
<keyword evidence="3" id="KW-1185">Reference proteome</keyword>
<dbReference type="RefSeq" id="WP_380062207.1">
    <property type="nucleotide sequence ID" value="NZ_JBHSEI010000009.1"/>
</dbReference>